<feature type="region of interest" description="Disordered" evidence="1">
    <location>
        <begin position="1"/>
        <end position="77"/>
    </location>
</feature>
<reference evidence="2 3" key="1">
    <citation type="submission" date="2019-08" db="EMBL/GenBank/DDBJ databases">
        <authorList>
            <person name="Alioto T."/>
            <person name="Alioto T."/>
            <person name="Gomez Garrido J."/>
        </authorList>
    </citation>
    <scope>NUCLEOTIDE SEQUENCE [LARGE SCALE GENOMIC DNA]</scope>
</reference>
<sequence length="113" mass="12809">MESIRSVVPSKNTNTDDKQFQQPDDGSQHGSLSVYNGQTNSQISSSFTNKQPFDNVNPTEQINTSTQSQFKNYRPSTLNHYKPYLNDFTSTHGQHSIPNLLHINTMTHIEPNL</sequence>
<gene>
    <name evidence="2" type="ORF">CINCED_3A005575</name>
</gene>
<feature type="non-terminal residue" evidence="2">
    <location>
        <position position="113"/>
    </location>
</feature>
<accession>A0A5E4MI11</accession>
<organism evidence="2 3">
    <name type="scientific">Cinara cedri</name>
    <dbReference type="NCBI Taxonomy" id="506608"/>
    <lineage>
        <taxon>Eukaryota</taxon>
        <taxon>Metazoa</taxon>
        <taxon>Ecdysozoa</taxon>
        <taxon>Arthropoda</taxon>
        <taxon>Hexapoda</taxon>
        <taxon>Insecta</taxon>
        <taxon>Pterygota</taxon>
        <taxon>Neoptera</taxon>
        <taxon>Paraneoptera</taxon>
        <taxon>Hemiptera</taxon>
        <taxon>Sternorrhyncha</taxon>
        <taxon>Aphidomorpha</taxon>
        <taxon>Aphidoidea</taxon>
        <taxon>Aphididae</taxon>
        <taxon>Lachninae</taxon>
        <taxon>Cinara</taxon>
    </lineage>
</organism>
<proteinExistence type="predicted"/>
<protein>
    <submittedName>
        <fullName evidence="2">Uncharacterized protein</fullName>
    </submittedName>
</protein>
<evidence type="ECO:0000313" key="3">
    <source>
        <dbReference type="Proteomes" id="UP000325440"/>
    </source>
</evidence>
<evidence type="ECO:0000313" key="2">
    <source>
        <dbReference type="EMBL" id="VVC31177.1"/>
    </source>
</evidence>
<dbReference type="Proteomes" id="UP000325440">
    <property type="component" value="Unassembled WGS sequence"/>
</dbReference>
<dbReference type="AlphaFoldDB" id="A0A5E4MI11"/>
<name>A0A5E4MI11_9HEMI</name>
<dbReference type="EMBL" id="CABPRJ010000616">
    <property type="protein sequence ID" value="VVC31177.1"/>
    <property type="molecule type" value="Genomic_DNA"/>
</dbReference>
<evidence type="ECO:0000256" key="1">
    <source>
        <dbReference type="SAM" id="MobiDB-lite"/>
    </source>
</evidence>
<feature type="compositionally biased region" description="Polar residues" evidence="1">
    <location>
        <begin position="20"/>
        <end position="77"/>
    </location>
</feature>
<keyword evidence="3" id="KW-1185">Reference proteome</keyword>